<dbReference type="VEuPathDB" id="FungiDB:CC1G_08449"/>
<name>A8NLY8_COPC7</name>
<dbReference type="RefSeq" id="XP_001834804.1">
    <property type="nucleotide sequence ID" value="XM_001834752.1"/>
</dbReference>
<evidence type="ECO:0008006" key="4">
    <source>
        <dbReference type="Google" id="ProtNLM"/>
    </source>
</evidence>
<dbReference type="GeneID" id="6011321"/>
<evidence type="ECO:0000313" key="3">
    <source>
        <dbReference type="Proteomes" id="UP000001861"/>
    </source>
</evidence>
<accession>A8NLY8</accession>
<protein>
    <recommendedName>
        <fullName evidence="4">Secreted RxLR effector peptide protein</fullName>
    </recommendedName>
</protein>
<gene>
    <name evidence="2" type="ORF">CC1G_08449</name>
</gene>
<comment type="caution">
    <text evidence="2">The sequence shown here is derived from an EMBL/GenBank/DDBJ whole genome shotgun (WGS) entry which is preliminary data.</text>
</comment>
<proteinExistence type="predicted"/>
<keyword evidence="1" id="KW-0732">Signal</keyword>
<dbReference type="InParanoid" id="A8NLY8"/>
<reference evidence="2 3" key="1">
    <citation type="journal article" date="2010" name="Proc. Natl. Acad. Sci. U.S.A.">
        <title>Insights into evolution of multicellular fungi from the assembled chromosomes of the mushroom Coprinopsis cinerea (Coprinus cinereus).</title>
        <authorList>
            <person name="Stajich J.E."/>
            <person name="Wilke S.K."/>
            <person name="Ahren D."/>
            <person name="Au C.H."/>
            <person name="Birren B.W."/>
            <person name="Borodovsky M."/>
            <person name="Burns C."/>
            <person name="Canback B."/>
            <person name="Casselton L.A."/>
            <person name="Cheng C.K."/>
            <person name="Deng J."/>
            <person name="Dietrich F.S."/>
            <person name="Fargo D.C."/>
            <person name="Farman M.L."/>
            <person name="Gathman A.C."/>
            <person name="Goldberg J."/>
            <person name="Guigo R."/>
            <person name="Hoegger P.J."/>
            <person name="Hooker J.B."/>
            <person name="Huggins A."/>
            <person name="James T.Y."/>
            <person name="Kamada T."/>
            <person name="Kilaru S."/>
            <person name="Kodira C."/>
            <person name="Kues U."/>
            <person name="Kupfer D."/>
            <person name="Kwan H.S."/>
            <person name="Lomsadze A."/>
            <person name="Li W."/>
            <person name="Lilly W.W."/>
            <person name="Ma L.J."/>
            <person name="Mackey A.J."/>
            <person name="Manning G."/>
            <person name="Martin F."/>
            <person name="Muraguchi H."/>
            <person name="Natvig D.O."/>
            <person name="Palmerini H."/>
            <person name="Ramesh M.A."/>
            <person name="Rehmeyer C.J."/>
            <person name="Roe B.A."/>
            <person name="Shenoy N."/>
            <person name="Stanke M."/>
            <person name="Ter-Hovhannisyan V."/>
            <person name="Tunlid A."/>
            <person name="Velagapudi R."/>
            <person name="Vision T.J."/>
            <person name="Zeng Q."/>
            <person name="Zolan M.E."/>
            <person name="Pukkila P.J."/>
        </authorList>
    </citation>
    <scope>NUCLEOTIDE SEQUENCE [LARGE SCALE GENOMIC DNA]</scope>
    <source>
        <strain evidence="3">Okayama-7 / 130 / ATCC MYA-4618 / FGSC 9003</strain>
    </source>
</reference>
<dbReference type="KEGG" id="cci:CC1G_08449"/>
<dbReference type="Proteomes" id="UP000001861">
    <property type="component" value="Unassembled WGS sequence"/>
</dbReference>
<dbReference type="EMBL" id="AACS02000012">
    <property type="protein sequence ID" value="EAU86978.1"/>
    <property type="molecule type" value="Genomic_DNA"/>
</dbReference>
<sequence>MRFILFTLCIFLFSALRVSAAFESRELDLDNTNEFASRDFDLKERNVFNSRGNSPYDRSWAFKREEPFSLEIRDHGTSEQVTVRQNPIVKAWRTVKQKIWDWRNRDLLRQQAQYYSRPRRALN</sequence>
<feature type="signal peptide" evidence="1">
    <location>
        <begin position="1"/>
        <end position="20"/>
    </location>
</feature>
<organism evidence="2 3">
    <name type="scientific">Coprinopsis cinerea (strain Okayama-7 / 130 / ATCC MYA-4618 / FGSC 9003)</name>
    <name type="common">Inky cap fungus</name>
    <name type="synonym">Hormographiella aspergillata</name>
    <dbReference type="NCBI Taxonomy" id="240176"/>
    <lineage>
        <taxon>Eukaryota</taxon>
        <taxon>Fungi</taxon>
        <taxon>Dikarya</taxon>
        <taxon>Basidiomycota</taxon>
        <taxon>Agaricomycotina</taxon>
        <taxon>Agaricomycetes</taxon>
        <taxon>Agaricomycetidae</taxon>
        <taxon>Agaricales</taxon>
        <taxon>Agaricineae</taxon>
        <taxon>Psathyrellaceae</taxon>
        <taxon>Coprinopsis</taxon>
    </lineage>
</organism>
<feature type="chain" id="PRO_5002724697" description="Secreted RxLR effector peptide protein" evidence="1">
    <location>
        <begin position="21"/>
        <end position="123"/>
    </location>
</feature>
<keyword evidence="3" id="KW-1185">Reference proteome</keyword>
<evidence type="ECO:0000256" key="1">
    <source>
        <dbReference type="SAM" id="SignalP"/>
    </source>
</evidence>
<dbReference type="AlphaFoldDB" id="A8NLY8"/>
<evidence type="ECO:0000313" key="2">
    <source>
        <dbReference type="EMBL" id="EAU86978.1"/>
    </source>
</evidence>